<organism evidence="1 2">
    <name type="scientific">Lipomyces orientalis</name>
    <dbReference type="NCBI Taxonomy" id="1233043"/>
    <lineage>
        <taxon>Eukaryota</taxon>
        <taxon>Fungi</taxon>
        <taxon>Dikarya</taxon>
        <taxon>Ascomycota</taxon>
        <taxon>Saccharomycotina</taxon>
        <taxon>Lipomycetes</taxon>
        <taxon>Lipomycetales</taxon>
        <taxon>Lipomycetaceae</taxon>
        <taxon>Lipomyces</taxon>
    </lineage>
</organism>
<dbReference type="Proteomes" id="UP001489719">
    <property type="component" value="Unassembled WGS sequence"/>
</dbReference>
<evidence type="ECO:0000313" key="1">
    <source>
        <dbReference type="EMBL" id="KAK9318894.1"/>
    </source>
</evidence>
<accession>A0ACC3TCN3</accession>
<evidence type="ECO:0000313" key="2">
    <source>
        <dbReference type="Proteomes" id="UP001489719"/>
    </source>
</evidence>
<sequence length="326" mass="37400">MTSEEEIRCQHIRKLIWANDPDNEYEFEISSASYDLLKTEFGNDDEDDSYPRLFYDWTRQVVTIVTVPTRLREDTSRAILNQLCNSVESLMLRQGIRLASDQRLRFSSSPTEVIKNGHSNYEMQPDGVIYFKTRAGEEHKVVVEVGVSQAYDSLLQKARKWIFDTKCNIVLLLAFYEKQRYSAPLKPMSLTSRQMDDQVVQMNLRWSSPNFSGFGALEFEGHTWLDEISQAFIEVVRKDPDSNGTNAVLTKKYILIEEGRDRSSDVPQRVGDMRLAELIPRESLDDDAAAGIVIDFFHSDSFMSIVRDAVISTAVNRFKKAVNLIV</sequence>
<name>A0ACC3TCN3_9ASCO</name>
<dbReference type="EMBL" id="MU970272">
    <property type="protein sequence ID" value="KAK9318894.1"/>
    <property type="molecule type" value="Genomic_DNA"/>
</dbReference>
<gene>
    <name evidence="1" type="ORF">V1517DRAFT_267201</name>
</gene>
<keyword evidence="2" id="KW-1185">Reference proteome</keyword>
<protein>
    <submittedName>
        <fullName evidence="1">Uncharacterized protein</fullName>
    </submittedName>
</protein>
<proteinExistence type="predicted"/>
<comment type="caution">
    <text evidence="1">The sequence shown here is derived from an EMBL/GenBank/DDBJ whole genome shotgun (WGS) entry which is preliminary data.</text>
</comment>
<reference evidence="2" key="1">
    <citation type="journal article" date="2024" name="Front. Bioeng. Biotechnol.">
        <title>Genome-scale model development and genomic sequencing of the oleaginous clade Lipomyces.</title>
        <authorList>
            <person name="Czajka J.J."/>
            <person name="Han Y."/>
            <person name="Kim J."/>
            <person name="Mondo S.J."/>
            <person name="Hofstad B.A."/>
            <person name="Robles A."/>
            <person name="Haridas S."/>
            <person name="Riley R."/>
            <person name="LaButti K."/>
            <person name="Pangilinan J."/>
            <person name="Andreopoulos W."/>
            <person name="Lipzen A."/>
            <person name="Yan J."/>
            <person name="Wang M."/>
            <person name="Ng V."/>
            <person name="Grigoriev I.V."/>
            <person name="Spatafora J.W."/>
            <person name="Magnuson J.K."/>
            <person name="Baker S.E."/>
            <person name="Pomraning K.R."/>
        </authorList>
    </citation>
    <scope>NUCLEOTIDE SEQUENCE [LARGE SCALE GENOMIC DNA]</scope>
    <source>
        <strain evidence="2">CBS 10300</strain>
    </source>
</reference>